<feature type="compositionally biased region" description="Polar residues" evidence="1">
    <location>
        <begin position="28"/>
        <end position="42"/>
    </location>
</feature>
<accession>A0ABR0LEC1</accession>
<gene>
    <name evidence="2" type="ORF">LTR32_000996</name>
</gene>
<feature type="compositionally biased region" description="Acidic residues" evidence="1">
    <location>
        <begin position="8"/>
        <end position="18"/>
    </location>
</feature>
<feature type="region of interest" description="Disordered" evidence="1">
    <location>
        <begin position="1"/>
        <end position="45"/>
    </location>
</feature>
<dbReference type="Proteomes" id="UP001308179">
    <property type="component" value="Unassembled WGS sequence"/>
</dbReference>
<protein>
    <submittedName>
        <fullName evidence="2">Uncharacterized protein</fullName>
    </submittedName>
</protein>
<organism evidence="2 3">
    <name type="scientific">Rachicladosporium monterosium</name>
    <dbReference type="NCBI Taxonomy" id="1507873"/>
    <lineage>
        <taxon>Eukaryota</taxon>
        <taxon>Fungi</taxon>
        <taxon>Dikarya</taxon>
        <taxon>Ascomycota</taxon>
        <taxon>Pezizomycotina</taxon>
        <taxon>Dothideomycetes</taxon>
        <taxon>Dothideomycetidae</taxon>
        <taxon>Cladosporiales</taxon>
        <taxon>Cladosporiaceae</taxon>
        <taxon>Rachicladosporium</taxon>
    </lineage>
</organism>
<name>A0ABR0LEC1_9PEZI</name>
<keyword evidence="3" id="KW-1185">Reference proteome</keyword>
<proteinExistence type="predicted"/>
<dbReference type="EMBL" id="JAVRRR010000034">
    <property type="protein sequence ID" value="KAK5147576.1"/>
    <property type="molecule type" value="Genomic_DNA"/>
</dbReference>
<sequence>MSPPVADMNEDAADDSEPLDAGPGNEHQICTASEASLSSGELTPTPKILKQTSLHREVRERTRLALSQIHTPWPAFTHSSLQGPRESLELSTLGRNRRVTTNSPDRSSWESEVESAYQYGAESTCEFDWGMSANGEGEPDPGLRTSTARAQLVTTASLPRSVLGRRRMLVCETIGCCLRSHHRGSRELGGVDQGAMIRQAALKSIVHRLLEENDRDEMLRTLMPLSLGAGLDEPTLQRR</sequence>
<reference evidence="2 3" key="1">
    <citation type="submission" date="2023-08" db="EMBL/GenBank/DDBJ databases">
        <title>Black Yeasts Isolated from many extreme environments.</title>
        <authorList>
            <person name="Coleine C."/>
            <person name="Stajich J.E."/>
            <person name="Selbmann L."/>
        </authorList>
    </citation>
    <scope>NUCLEOTIDE SEQUENCE [LARGE SCALE GENOMIC DNA]</scope>
    <source>
        <strain evidence="2 3">CCFEE 5386</strain>
    </source>
</reference>
<evidence type="ECO:0000313" key="2">
    <source>
        <dbReference type="EMBL" id="KAK5147576.1"/>
    </source>
</evidence>
<evidence type="ECO:0000256" key="1">
    <source>
        <dbReference type="SAM" id="MobiDB-lite"/>
    </source>
</evidence>
<comment type="caution">
    <text evidence="2">The sequence shown here is derived from an EMBL/GenBank/DDBJ whole genome shotgun (WGS) entry which is preliminary data.</text>
</comment>
<evidence type="ECO:0000313" key="3">
    <source>
        <dbReference type="Proteomes" id="UP001308179"/>
    </source>
</evidence>